<dbReference type="Proteomes" id="UP000606974">
    <property type="component" value="Unassembled WGS sequence"/>
</dbReference>
<gene>
    <name evidence="1" type="ORF">GJ744_006183</name>
</gene>
<protein>
    <submittedName>
        <fullName evidence="1">Uncharacterized protein</fullName>
    </submittedName>
</protein>
<evidence type="ECO:0000313" key="1">
    <source>
        <dbReference type="EMBL" id="KAF7510571.1"/>
    </source>
</evidence>
<evidence type="ECO:0000313" key="2">
    <source>
        <dbReference type="Proteomes" id="UP000606974"/>
    </source>
</evidence>
<organism evidence="1 2">
    <name type="scientific">Endocarpon pusillum</name>
    <dbReference type="NCBI Taxonomy" id="364733"/>
    <lineage>
        <taxon>Eukaryota</taxon>
        <taxon>Fungi</taxon>
        <taxon>Dikarya</taxon>
        <taxon>Ascomycota</taxon>
        <taxon>Pezizomycotina</taxon>
        <taxon>Eurotiomycetes</taxon>
        <taxon>Chaetothyriomycetidae</taxon>
        <taxon>Verrucariales</taxon>
        <taxon>Verrucariaceae</taxon>
        <taxon>Endocarpon</taxon>
    </lineage>
</organism>
<comment type="caution">
    <text evidence="1">The sequence shown here is derived from an EMBL/GenBank/DDBJ whole genome shotgun (WGS) entry which is preliminary data.</text>
</comment>
<proteinExistence type="predicted"/>
<sequence>MHLGPSRSCYKICITVFRFVTKIDGLLGMDTSLGAFTRVEIVLYGWTISDDACIKTACLVSQQGSVVSHQKTSSYSPNSD</sequence>
<name>A0A8H7ANZ5_9EURO</name>
<dbReference type="EMBL" id="JAACFV010000028">
    <property type="protein sequence ID" value="KAF7510571.1"/>
    <property type="molecule type" value="Genomic_DNA"/>
</dbReference>
<dbReference type="AlphaFoldDB" id="A0A8H7ANZ5"/>
<keyword evidence="2" id="KW-1185">Reference proteome</keyword>
<accession>A0A8H7ANZ5</accession>
<reference evidence="1" key="1">
    <citation type="submission" date="2020-02" db="EMBL/GenBank/DDBJ databases">
        <authorList>
            <person name="Palmer J.M."/>
        </authorList>
    </citation>
    <scope>NUCLEOTIDE SEQUENCE</scope>
    <source>
        <strain evidence="1">EPUS1.4</strain>
        <tissue evidence="1">Thallus</tissue>
    </source>
</reference>